<keyword evidence="5 13" id="KW-0547">Nucleotide-binding</keyword>
<dbReference type="CDD" id="cd02073">
    <property type="entry name" value="P-type_ATPase_APLT_Dnf-like"/>
    <property type="match status" value="1"/>
</dbReference>
<evidence type="ECO:0000256" key="4">
    <source>
        <dbReference type="ARBA" id="ARBA00022723"/>
    </source>
</evidence>
<evidence type="ECO:0000256" key="13">
    <source>
        <dbReference type="PIRSR" id="PIRSR606539-2"/>
    </source>
</evidence>
<dbReference type="NCBIfam" id="TIGR01494">
    <property type="entry name" value="ATPase_P-type"/>
    <property type="match status" value="1"/>
</dbReference>
<evidence type="ECO:0000256" key="12">
    <source>
        <dbReference type="PIRSR" id="PIRSR606539-1"/>
    </source>
</evidence>
<evidence type="ECO:0000256" key="15">
    <source>
        <dbReference type="RuleBase" id="RU362033"/>
    </source>
</evidence>
<feature type="transmembrane region" description="Helical" evidence="15">
    <location>
        <begin position="1249"/>
        <end position="1269"/>
    </location>
</feature>
<comment type="catalytic activity">
    <reaction evidence="11 15">
        <text>ATP + H2O + phospholipidSide 1 = ADP + phosphate + phospholipidSide 2.</text>
        <dbReference type="EC" id="7.6.2.1"/>
    </reaction>
</comment>
<feature type="binding site" evidence="13">
    <location>
        <position position="896"/>
    </location>
    <ligand>
        <name>ATP</name>
        <dbReference type="ChEBI" id="CHEBI:30616"/>
    </ligand>
</feature>
<dbReference type="Gene3D" id="1.20.1110.10">
    <property type="entry name" value="Calcium-transporting ATPase, transmembrane domain"/>
    <property type="match status" value="1"/>
</dbReference>
<dbReference type="PANTHER" id="PTHR24092">
    <property type="entry name" value="PROBABLE PHOSPHOLIPID-TRANSPORTING ATPASE"/>
    <property type="match status" value="1"/>
</dbReference>
<dbReference type="PROSITE" id="PS00154">
    <property type="entry name" value="ATPASE_E1_E2"/>
    <property type="match status" value="1"/>
</dbReference>
<keyword evidence="9 15" id="KW-1133">Transmembrane helix</keyword>
<dbReference type="GO" id="GO:0016887">
    <property type="term" value="F:ATP hydrolysis activity"/>
    <property type="evidence" value="ECO:0007669"/>
    <property type="project" value="InterPro"/>
</dbReference>
<keyword evidence="8 15" id="KW-1278">Translocase</keyword>
<dbReference type="SUPFAM" id="SSF81653">
    <property type="entry name" value="Calcium ATPase, transduction domain A"/>
    <property type="match status" value="1"/>
</dbReference>
<dbReference type="PRINTS" id="PR00119">
    <property type="entry name" value="CATATPASE"/>
</dbReference>
<dbReference type="InterPro" id="IPR018303">
    <property type="entry name" value="ATPase_P-typ_P_site"/>
</dbReference>
<dbReference type="InterPro" id="IPR023298">
    <property type="entry name" value="ATPase_P-typ_TM_dom_sf"/>
</dbReference>
<feature type="region of interest" description="Disordered" evidence="16">
    <location>
        <begin position="37"/>
        <end position="73"/>
    </location>
</feature>
<feature type="binding site" evidence="14">
    <location>
        <position position="556"/>
    </location>
    <ligand>
        <name>Mg(2+)</name>
        <dbReference type="ChEBI" id="CHEBI:18420"/>
    </ligand>
</feature>
<dbReference type="SUPFAM" id="SSF81665">
    <property type="entry name" value="Calcium ATPase, transmembrane domain M"/>
    <property type="match status" value="1"/>
</dbReference>
<dbReference type="SUPFAM" id="SSF56784">
    <property type="entry name" value="HAD-like"/>
    <property type="match status" value="1"/>
</dbReference>
<protein>
    <recommendedName>
        <fullName evidence="15">Phospholipid-transporting ATPase</fullName>
        <ecNumber evidence="15">7.6.2.1</ecNumber>
    </recommendedName>
</protein>
<dbReference type="NCBIfam" id="TIGR01652">
    <property type="entry name" value="ATPase-Plipid"/>
    <property type="match status" value="2"/>
</dbReference>
<evidence type="ECO:0000256" key="7">
    <source>
        <dbReference type="ARBA" id="ARBA00022842"/>
    </source>
</evidence>
<feature type="binding site" evidence="13">
    <location>
        <position position="556"/>
    </location>
    <ligand>
        <name>ATP</name>
        <dbReference type="ChEBI" id="CHEBI:30616"/>
    </ligand>
</feature>
<feature type="compositionally biased region" description="Polar residues" evidence="16">
    <location>
        <begin position="43"/>
        <end position="56"/>
    </location>
</feature>
<feature type="binding site" evidence="13">
    <location>
        <position position="1133"/>
    </location>
    <ligand>
        <name>ATP</name>
        <dbReference type="ChEBI" id="CHEBI:30616"/>
    </ligand>
</feature>
<dbReference type="Pfam" id="PF13246">
    <property type="entry name" value="Cation_ATPase"/>
    <property type="match status" value="1"/>
</dbReference>
<comment type="similarity">
    <text evidence="2 15">Belongs to the cation transport ATPase (P-type) (TC 3.A.3) family. Type IV subfamily.</text>
</comment>
<feature type="binding site" evidence="13">
    <location>
        <position position="1014"/>
    </location>
    <ligand>
        <name>ATP</name>
        <dbReference type="ChEBI" id="CHEBI:30616"/>
    </ligand>
</feature>
<feature type="domain" description="P-type ATPase C-terminal" evidence="18">
    <location>
        <begin position="1185"/>
        <end position="1429"/>
    </location>
</feature>
<evidence type="ECO:0000256" key="2">
    <source>
        <dbReference type="ARBA" id="ARBA00008109"/>
    </source>
</evidence>
<evidence type="ECO:0000256" key="6">
    <source>
        <dbReference type="ARBA" id="ARBA00022840"/>
    </source>
</evidence>
<dbReference type="GO" id="GO:0005886">
    <property type="term" value="C:plasma membrane"/>
    <property type="evidence" value="ECO:0007669"/>
    <property type="project" value="TreeGrafter"/>
</dbReference>
<evidence type="ECO:0000256" key="3">
    <source>
        <dbReference type="ARBA" id="ARBA00022692"/>
    </source>
</evidence>
<keyword evidence="10 15" id="KW-0472">Membrane</keyword>
<dbReference type="Gene3D" id="3.40.1110.10">
    <property type="entry name" value="Calcium-transporting ATPase, cytoplasmic domain N"/>
    <property type="match status" value="2"/>
</dbReference>
<dbReference type="FunFam" id="3.40.50.1000:FF:000130">
    <property type="entry name" value="Phospholipid-transporting ATPase"/>
    <property type="match status" value="1"/>
</dbReference>
<dbReference type="Gene3D" id="3.40.50.1000">
    <property type="entry name" value="HAD superfamily/HAD-like"/>
    <property type="match status" value="2"/>
</dbReference>
<feature type="binding site" evidence="14">
    <location>
        <position position="1159"/>
    </location>
    <ligand>
        <name>Mg(2+)</name>
        <dbReference type="ChEBI" id="CHEBI:18420"/>
    </ligand>
</feature>
<gene>
    <name evidence="19" type="ORF">g.38519</name>
</gene>
<dbReference type="GO" id="GO:0000287">
    <property type="term" value="F:magnesium ion binding"/>
    <property type="evidence" value="ECO:0007669"/>
    <property type="project" value="UniProtKB-UniRule"/>
</dbReference>
<evidence type="ECO:0000256" key="8">
    <source>
        <dbReference type="ARBA" id="ARBA00022967"/>
    </source>
</evidence>
<keyword evidence="3 15" id="KW-0812">Transmembrane</keyword>
<feature type="binding site" evidence="13">
    <location>
        <position position="934"/>
    </location>
    <ligand>
        <name>ATP</name>
        <dbReference type="ChEBI" id="CHEBI:30616"/>
    </ligand>
</feature>
<comment type="subcellular location">
    <subcellularLocation>
        <location evidence="1 15">Membrane</location>
        <topology evidence="1 15">Multi-pass membrane protein</topology>
    </subcellularLocation>
</comment>
<evidence type="ECO:0000256" key="1">
    <source>
        <dbReference type="ARBA" id="ARBA00004141"/>
    </source>
</evidence>
<sequence length="1482" mass="166657">MTVGTKSNIEAASEPLYPRAAMSTLPSFGNIEGIRARGHSRSASHGGTGTTLSPATSVGAIGRPSALKNSGHQRAFSQGMIETESGFVKGHNRGGSKTDFILPPGHRDSETVPSINVIKKSGHSRQASRSESIYTLRHNAPPPKWRQLLCSLFFCYLQPEAEEPRKRTVVPNHLVPPKTPLKLHPNGNRPDNRIRTTKYTFLSFLPKNLLEQFHRVANLYFIFIVLLNWFPSINAFGKEIAIIPVTFVLGVTAIKDLFEDRRRHASDKRINNSTVRVYVSEEERYKKLLWKDVRVGDLLHLSNNEVIPADLLLLRTSDPQGLCYIDTCNLDGESNLKQRQIPRGFADKQHDFTPNLFRSVVEVDAPTTKIYRFHGAIVHPTGERVPVGTENLLLRDCALKNTDFVEGIVVYAGHETKAMLNNNGPRYKRSSLERLVNGDIMWCVVLLLIFCLLGASGSWMWLDSFQNADLTIPFLPNSDSRNYEGFLTFWTFIIILQVMIPLSLYVTIEMTKLLQVYHIHNSIDLYDAENDKKVECRALNITEELGQIQYIFSDKTGTLTENKMIFRRCTIGGVDYNHPAPENIQNPKLRPKLCINPKLAAQLPQRKSHLHSNATTQSNIVEEFLTILALCNTVVIAKHPHYDFMNASGVIEQTSPIEMPSKAEYVQKINTAPTVSRYSRLTESRSITPSPTPLIKDQTDSEINPMPEDFVLSLRNSTSVRSDLIDIPETPMEMSSGLARIPSGEYIRTVSQDKNIGSLSPIPSSTESSPTVAPSKQFHLRPKLLNVPSILSNVVSRKINGNKNGVPSNTTQSTTPSESKPIYEAESPDELALVEMACSYNCRLTKRTPVSASILYQGNDLVEFDTLKILPFDSSRKCMSVIVKDPSSGKIVVYTKGADSTIFNRLAATEDLQSEQILLRTQQHLNTYAKQGLRVLVVAKRYLTQTFYNDWIARLDEAEYLTDTRERKLKDLYNEVENNFTLMGATGIEDRLQDGVAETIVALRGAGIVVWLLTGDKEETAINVAYSAKLFSANMELLKLSAKSKEAAEALINFYLNEIERNASNDIISVEDSRAHGSSHKMQPMANASKKSMKKKAIIVDGKTLTYILDRRSNLQKPFLELTRHCTSVVACRTTPLQKAYIVRIVKEELKVRTLAIGDGANDVSMIQTADVGIGISGQEGMQAVMASDFSMPRFKYLHKFLLVHGHWSYDRLARMILYFFYKNAIFVFLIFWYQLYCGFSGTIMIDQMYHMLYNLFFTSLPPIAIGVYDQDAPESLLLARPSLYKKGRTGEVYQRWSFWLTTAEALYQSSVIFYISVEAYSNKEVGLWEYGTTITTCCMWAMLGQIALETKSWTILHVLSFVVSIGSYYIFCLVYNSICMQCWGLPSNTWVLESTLGAPLHWLVVILTTTAALIPRFVIRLLYMQLWPDDVLRAVIEVKQATKRGENFLVSWSRSTSTSSIYRTSEGGPRDVNPSTMTSVG</sequence>
<evidence type="ECO:0000256" key="10">
    <source>
        <dbReference type="ARBA" id="ARBA00023136"/>
    </source>
</evidence>
<feature type="compositionally biased region" description="Polar residues" evidence="16">
    <location>
        <begin position="680"/>
        <end position="689"/>
    </location>
</feature>
<feature type="transmembrane region" description="Helical" evidence="15">
    <location>
        <begin position="1399"/>
        <end position="1420"/>
    </location>
</feature>
<feature type="active site" description="4-aspartylphosphate intermediate" evidence="12">
    <location>
        <position position="554"/>
    </location>
</feature>
<dbReference type="SFLD" id="SFLDG00002">
    <property type="entry name" value="C1.7:_P-type_atpase_like"/>
    <property type="match status" value="1"/>
</dbReference>
<feature type="transmembrane region" description="Helical" evidence="15">
    <location>
        <begin position="1328"/>
        <end position="1349"/>
    </location>
</feature>
<keyword evidence="4 14" id="KW-0479">Metal-binding</keyword>
<feature type="region of interest" description="Disordered" evidence="16">
    <location>
        <begin position="798"/>
        <end position="824"/>
    </location>
</feature>
<evidence type="ECO:0000256" key="14">
    <source>
        <dbReference type="PIRSR" id="PIRSR606539-3"/>
    </source>
</evidence>
<feature type="binding site" evidence="13">
    <location>
        <position position="872"/>
    </location>
    <ligand>
        <name>ATP</name>
        <dbReference type="ChEBI" id="CHEBI:30616"/>
    </ligand>
</feature>
<dbReference type="InterPro" id="IPR032630">
    <property type="entry name" value="P_typ_ATPase_c"/>
</dbReference>
<evidence type="ECO:0000256" key="16">
    <source>
        <dbReference type="SAM" id="MobiDB-lite"/>
    </source>
</evidence>
<evidence type="ECO:0000256" key="11">
    <source>
        <dbReference type="ARBA" id="ARBA00034036"/>
    </source>
</evidence>
<name>A0A1B6DU11_9HEMI</name>
<organism evidence="19">
    <name type="scientific">Clastoptera arizonana</name>
    <name type="common">Arizona spittle bug</name>
    <dbReference type="NCBI Taxonomy" id="38151"/>
    <lineage>
        <taxon>Eukaryota</taxon>
        <taxon>Metazoa</taxon>
        <taxon>Ecdysozoa</taxon>
        <taxon>Arthropoda</taxon>
        <taxon>Hexapoda</taxon>
        <taxon>Insecta</taxon>
        <taxon>Pterygota</taxon>
        <taxon>Neoptera</taxon>
        <taxon>Paraneoptera</taxon>
        <taxon>Hemiptera</taxon>
        <taxon>Auchenorrhyncha</taxon>
        <taxon>Cercopoidea</taxon>
        <taxon>Clastopteridae</taxon>
        <taxon>Clastoptera</taxon>
    </lineage>
</organism>
<feature type="binding site" evidence="13">
    <location>
        <position position="554"/>
    </location>
    <ligand>
        <name>ATP</name>
        <dbReference type="ChEBI" id="CHEBI:30616"/>
    </ligand>
</feature>
<dbReference type="PANTHER" id="PTHR24092:SF218">
    <property type="entry name" value="PHOSPHOLIPID-TRANSPORTING ATPASE"/>
    <property type="match status" value="1"/>
</dbReference>
<feature type="binding site" evidence="14">
    <location>
        <position position="554"/>
    </location>
    <ligand>
        <name>Mg(2+)</name>
        <dbReference type="ChEBI" id="CHEBI:18420"/>
    </ligand>
</feature>
<comment type="cofactor">
    <cofactor evidence="14">
        <name>Mg(2+)</name>
        <dbReference type="ChEBI" id="CHEBI:18420"/>
    </cofactor>
</comment>
<feature type="binding site" evidence="13">
    <location>
        <position position="830"/>
    </location>
    <ligand>
        <name>ATP</name>
        <dbReference type="ChEBI" id="CHEBI:30616"/>
    </ligand>
</feature>
<dbReference type="InterPro" id="IPR036412">
    <property type="entry name" value="HAD-like_sf"/>
</dbReference>
<feature type="binding site" evidence="13">
    <location>
        <position position="1163"/>
    </location>
    <ligand>
        <name>ATP</name>
        <dbReference type="ChEBI" id="CHEBI:30616"/>
    </ligand>
</feature>
<feature type="binding site" evidence="13">
    <location>
        <position position="555"/>
    </location>
    <ligand>
        <name>ATP</name>
        <dbReference type="ChEBI" id="CHEBI:30616"/>
    </ligand>
</feature>
<dbReference type="InterPro" id="IPR001757">
    <property type="entry name" value="P_typ_ATPase"/>
</dbReference>
<feature type="compositionally biased region" description="Polar residues" evidence="16">
    <location>
        <begin position="798"/>
        <end position="818"/>
    </location>
</feature>
<dbReference type="InterPro" id="IPR008250">
    <property type="entry name" value="ATPase_P-typ_transduc_dom_A_sf"/>
</dbReference>
<dbReference type="SUPFAM" id="SSF81660">
    <property type="entry name" value="Metal cation-transporting ATPase, ATP-binding domain N"/>
    <property type="match status" value="1"/>
</dbReference>
<feature type="transmembrane region" description="Helical" evidence="15">
    <location>
        <begin position="1356"/>
        <end position="1379"/>
    </location>
</feature>
<dbReference type="FunFam" id="3.40.50.1000:FF:000001">
    <property type="entry name" value="Phospholipid-transporting ATPase IC"/>
    <property type="match status" value="1"/>
</dbReference>
<keyword evidence="7 14" id="KW-0460">Magnesium</keyword>
<feature type="region of interest" description="Disordered" evidence="16">
    <location>
        <begin position="680"/>
        <end position="702"/>
    </location>
</feature>
<evidence type="ECO:0000256" key="9">
    <source>
        <dbReference type="ARBA" id="ARBA00022989"/>
    </source>
</evidence>
<feature type="region of interest" description="Disordered" evidence="16">
    <location>
        <begin position="1460"/>
        <end position="1482"/>
    </location>
</feature>
<feature type="transmembrane region" description="Helical" evidence="15">
    <location>
        <begin position="1217"/>
        <end position="1237"/>
    </location>
</feature>
<reference evidence="19" key="1">
    <citation type="submission" date="2015-12" db="EMBL/GenBank/DDBJ databases">
        <title>De novo transcriptome assembly of four potential Pierce s Disease insect vectors from Arizona vineyards.</title>
        <authorList>
            <person name="Tassone E.E."/>
        </authorList>
    </citation>
    <scope>NUCLEOTIDE SEQUENCE</scope>
</reference>
<accession>A0A1B6DU11</accession>
<dbReference type="GO" id="GO:0045332">
    <property type="term" value="P:phospholipid translocation"/>
    <property type="evidence" value="ECO:0007669"/>
    <property type="project" value="TreeGrafter"/>
</dbReference>
<dbReference type="Pfam" id="PF16212">
    <property type="entry name" value="PhoLip_ATPase_C"/>
    <property type="match status" value="1"/>
</dbReference>
<dbReference type="InterPro" id="IPR023214">
    <property type="entry name" value="HAD_sf"/>
</dbReference>
<feature type="transmembrane region" description="Helical" evidence="15">
    <location>
        <begin position="440"/>
        <end position="462"/>
    </location>
</feature>
<evidence type="ECO:0000313" key="19">
    <source>
        <dbReference type="EMBL" id="JAS29129.1"/>
    </source>
</evidence>
<feature type="domain" description="P-type ATPase N-terminal" evidence="17">
    <location>
        <begin position="190"/>
        <end position="241"/>
    </location>
</feature>
<evidence type="ECO:0000256" key="5">
    <source>
        <dbReference type="ARBA" id="ARBA00022741"/>
    </source>
</evidence>
<dbReference type="SFLD" id="SFLDS00003">
    <property type="entry name" value="Haloacid_Dehalogenase"/>
    <property type="match status" value="1"/>
</dbReference>
<dbReference type="EMBL" id="GEDC01008169">
    <property type="protein sequence ID" value="JAS29129.1"/>
    <property type="molecule type" value="Transcribed_RNA"/>
</dbReference>
<dbReference type="Gene3D" id="2.70.150.10">
    <property type="entry name" value="Calcium-transporting ATPase, cytoplasmic transduction domain A"/>
    <property type="match status" value="1"/>
</dbReference>
<evidence type="ECO:0000259" key="18">
    <source>
        <dbReference type="Pfam" id="PF16212"/>
    </source>
</evidence>
<dbReference type="GO" id="GO:0140326">
    <property type="term" value="F:ATPase-coupled intramembrane lipid transporter activity"/>
    <property type="evidence" value="ECO:0007669"/>
    <property type="project" value="UniProtKB-EC"/>
</dbReference>
<dbReference type="GO" id="GO:0005524">
    <property type="term" value="F:ATP binding"/>
    <property type="evidence" value="ECO:0007669"/>
    <property type="project" value="UniProtKB-UniRule"/>
</dbReference>
<dbReference type="InterPro" id="IPR044492">
    <property type="entry name" value="P_typ_ATPase_HD_dom"/>
</dbReference>
<feature type="transmembrane region" description="Helical" evidence="15">
    <location>
        <begin position="487"/>
        <end position="508"/>
    </location>
</feature>
<proteinExistence type="inferred from homology"/>
<dbReference type="EC" id="7.6.2.1" evidence="15"/>
<feature type="binding site" evidence="13">
    <location>
        <position position="1016"/>
    </location>
    <ligand>
        <name>ATP</name>
        <dbReference type="ChEBI" id="CHEBI:30616"/>
    </ligand>
</feature>
<dbReference type="InterPro" id="IPR032631">
    <property type="entry name" value="P-type_ATPase_N"/>
</dbReference>
<feature type="binding site" evidence="14">
    <location>
        <position position="1163"/>
    </location>
    <ligand>
        <name>Mg(2+)</name>
        <dbReference type="ChEBI" id="CHEBI:18420"/>
    </ligand>
</feature>
<evidence type="ECO:0000259" key="17">
    <source>
        <dbReference type="Pfam" id="PF16209"/>
    </source>
</evidence>
<dbReference type="SFLD" id="SFLDF00027">
    <property type="entry name" value="p-type_atpase"/>
    <property type="match status" value="1"/>
</dbReference>
<dbReference type="InterPro" id="IPR006539">
    <property type="entry name" value="P-type_ATPase_IV"/>
</dbReference>
<keyword evidence="6 13" id="KW-0067">ATP-binding</keyword>
<dbReference type="Pfam" id="PF16209">
    <property type="entry name" value="PhoLip_ATPase_N"/>
    <property type="match status" value="1"/>
</dbReference>
<dbReference type="FunFam" id="2.70.150.10:FF:000054">
    <property type="entry name" value="Phospholipid-transporting ATPase"/>
    <property type="match status" value="1"/>
</dbReference>
<feature type="binding site" evidence="13">
    <location>
        <position position="1139"/>
    </location>
    <ligand>
        <name>ATP</name>
        <dbReference type="ChEBI" id="CHEBI:30616"/>
    </ligand>
</feature>
<feature type="binding site" evidence="13">
    <location>
        <position position="1015"/>
    </location>
    <ligand>
        <name>ATP</name>
        <dbReference type="ChEBI" id="CHEBI:30616"/>
    </ligand>
</feature>
<feature type="binding site" evidence="13">
    <location>
        <position position="1162"/>
    </location>
    <ligand>
        <name>ATP</name>
        <dbReference type="ChEBI" id="CHEBI:30616"/>
    </ligand>
</feature>
<dbReference type="InterPro" id="IPR023299">
    <property type="entry name" value="ATPase_P-typ_cyto_dom_N"/>
</dbReference>